<evidence type="ECO:0000313" key="3">
    <source>
        <dbReference type="Proteomes" id="UP000319949"/>
    </source>
</evidence>
<dbReference type="PROSITE" id="PS50943">
    <property type="entry name" value="HTH_CROC1"/>
    <property type="match status" value="1"/>
</dbReference>
<dbReference type="CDD" id="cd00093">
    <property type="entry name" value="HTH_XRE"/>
    <property type="match status" value="1"/>
</dbReference>
<evidence type="ECO:0000313" key="2">
    <source>
        <dbReference type="EMBL" id="TWB01445.1"/>
    </source>
</evidence>
<dbReference type="Gene3D" id="1.10.260.40">
    <property type="entry name" value="lambda repressor-like DNA-binding domains"/>
    <property type="match status" value="1"/>
</dbReference>
<dbReference type="InterPro" id="IPR010982">
    <property type="entry name" value="Lambda_DNA-bd_dom_sf"/>
</dbReference>
<accession>A0A560DWE2</accession>
<dbReference type="Pfam" id="PF01381">
    <property type="entry name" value="HTH_3"/>
    <property type="match status" value="1"/>
</dbReference>
<dbReference type="STRING" id="1803665.GCA_001641335_00416"/>
<comment type="caution">
    <text evidence="2">The sequence shown here is derived from an EMBL/GenBank/DDBJ whole genome shotgun (WGS) entry which is preliminary data.</text>
</comment>
<dbReference type="GO" id="GO:0003677">
    <property type="term" value="F:DNA binding"/>
    <property type="evidence" value="ECO:0007669"/>
    <property type="project" value="InterPro"/>
</dbReference>
<gene>
    <name evidence="2" type="ORF">FBZ96_103217</name>
</gene>
<feature type="domain" description="HTH cro/C1-type" evidence="1">
    <location>
        <begin position="11"/>
        <end position="40"/>
    </location>
</feature>
<protein>
    <recommendedName>
        <fullName evidence="1">HTH cro/C1-type domain-containing protein</fullName>
    </recommendedName>
</protein>
<dbReference type="Proteomes" id="UP000319949">
    <property type="component" value="Unassembled WGS sequence"/>
</dbReference>
<evidence type="ECO:0000259" key="1">
    <source>
        <dbReference type="PROSITE" id="PS50943"/>
    </source>
</evidence>
<dbReference type="RefSeq" id="WP_063684760.1">
    <property type="nucleotide sequence ID" value="NZ_LVEM01000001.1"/>
</dbReference>
<reference evidence="2 3" key="1">
    <citation type="submission" date="2019-06" db="EMBL/GenBank/DDBJ databases">
        <title>Genomic Encyclopedia of Type Strains, Phase IV (KMG-V): Genome sequencing to study the core and pangenomes of soil and plant-associated prokaryotes.</title>
        <authorList>
            <person name="Whitman W."/>
        </authorList>
    </citation>
    <scope>NUCLEOTIDE SEQUENCE [LARGE SCALE GENOMIC DNA]</scope>
    <source>
        <strain evidence="2 3">BR 510</strain>
    </source>
</reference>
<name>A0A560DWE2_9BRAD</name>
<dbReference type="InterPro" id="IPR001387">
    <property type="entry name" value="Cro/C1-type_HTH"/>
</dbReference>
<dbReference type="SUPFAM" id="SSF47413">
    <property type="entry name" value="lambda repressor-like DNA-binding domains"/>
    <property type="match status" value="1"/>
</dbReference>
<dbReference type="EMBL" id="VITK01000003">
    <property type="protein sequence ID" value="TWB01445.1"/>
    <property type="molecule type" value="Genomic_DNA"/>
</dbReference>
<dbReference type="OrthoDB" id="3782725at2"/>
<dbReference type="AlphaFoldDB" id="A0A560DWE2"/>
<organism evidence="2 3">
    <name type="scientific">Bradyrhizobium stylosanthis</name>
    <dbReference type="NCBI Taxonomy" id="1803665"/>
    <lineage>
        <taxon>Bacteria</taxon>
        <taxon>Pseudomonadati</taxon>
        <taxon>Pseudomonadota</taxon>
        <taxon>Alphaproteobacteria</taxon>
        <taxon>Hyphomicrobiales</taxon>
        <taxon>Nitrobacteraceae</taxon>
        <taxon>Bradyrhizobium</taxon>
    </lineage>
</organism>
<sequence>MSIRKVSIRQIKAARALLNWSQDDLAMHSQVSLPTIKRLEANDGDVGGRPETQEAIVAALQRGGIEFIPENGGGAGVRLTKPGNP</sequence>
<proteinExistence type="predicted"/>
<keyword evidence="3" id="KW-1185">Reference proteome</keyword>